<evidence type="ECO:0000256" key="1">
    <source>
        <dbReference type="SAM" id="MobiDB-lite"/>
    </source>
</evidence>
<evidence type="ECO:0000313" key="2">
    <source>
        <dbReference type="EMBL" id="PNP77899.1"/>
    </source>
</evidence>
<evidence type="ECO:0000313" key="3">
    <source>
        <dbReference type="Proteomes" id="UP000236664"/>
    </source>
</evidence>
<accession>A0A2K0W6J3</accession>
<sequence>MVLIPITARPELSVQQSTTDLYPSVPSTPPPSEAETSEPDHGNEELERSLALRVLLLLSTIDHASSPNHANPLQLYDEAAKYPLSELIERCFKRLCERFKLNPRQPIPSGNALYLYAYEILGKALQSKGIRLEPLRLNMEVDDHCLDKELQNSEWALSAVGNGKLLADHGCYYDIMLDESPYIKISVKLSRLIDKLSKLKVQTVCPTAEYLPTHRLKLQQLRSMPRSKEDCFDKPIKDLSALFEDIERSNNTYNRQINYVRLQLYRGLSFNFAIMSDGFGLLDEVDDEHPPSESPSGSSIPTAKLEKLEQRVQKDSEKLKNMATQSIQILQSRLKENNATECPELSDLIRHAQITQCSLIVHSSIASFKYL</sequence>
<keyword evidence="3" id="KW-1185">Reference proteome</keyword>
<comment type="caution">
    <text evidence="2">The sequence shown here is derived from an EMBL/GenBank/DDBJ whole genome shotgun (WGS) entry which is preliminary data.</text>
</comment>
<dbReference type="Proteomes" id="UP000236664">
    <property type="component" value="Unassembled WGS sequence"/>
</dbReference>
<proteinExistence type="predicted"/>
<dbReference type="OrthoDB" id="10318522at2759"/>
<organism evidence="2 3">
    <name type="scientific">Gibberella nygamai</name>
    <name type="common">Bean root rot disease fungus</name>
    <name type="synonym">Fusarium nygamai</name>
    <dbReference type="NCBI Taxonomy" id="42673"/>
    <lineage>
        <taxon>Eukaryota</taxon>
        <taxon>Fungi</taxon>
        <taxon>Dikarya</taxon>
        <taxon>Ascomycota</taxon>
        <taxon>Pezizomycotina</taxon>
        <taxon>Sordariomycetes</taxon>
        <taxon>Hypocreomycetidae</taxon>
        <taxon>Hypocreales</taxon>
        <taxon>Nectriaceae</taxon>
        <taxon>Fusarium</taxon>
        <taxon>Fusarium fujikuroi species complex</taxon>
    </lineage>
</organism>
<feature type="region of interest" description="Disordered" evidence="1">
    <location>
        <begin position="14"/>
        <end position="45"/>
    </location>
</feature>
<dbReference type="EMBL" id="MTQA01000119">
    <property type="protein sequence ID" value="PNP77899.1"/>
    <property type="molecule type" value="Genomic_DNA"/>
</dbReference>
<gene>
    <name evidence="2" type="ORF">FNYG_08625</name>
</gene>
<dbReference type="AlphaFoldDB" id="A0A2K0W6J3"/>
<name>A0A2K0W6J3_GIBNY</name>
<protein>
    <submittedName>
        <fullName evidence="2">Uncharacterized protein</fullName>
    </submittedName>
</protein>
<reference evidence="2 3" key="1">
    <citation type="submission" date="2017-06" db="EMBL/GenBank/DDBJ databases">
        <title>Genome of Fusarium nygamai isolate CS10214.</title>
        <authorList>
            <person name="Gardiner D.M."/>
            <person name="Obanor F."/>
            <person name="Kazan K."/>
        </authorList>
    </citation>
    <scope>NUCLEOTIDE SEQUENCE [LARGE SCALE GENOMIC DNA]</scope>
    <source>
        <strain evidence="2 3">CS10214</strain>
    </source>
</reference>